<proteinExistence type="inferred from homology"/>
<dbReference type="PROSITE" id="PS51160">
    <property type="entry name" value="ACYLPHOSPHATASE_3"/>
    <property type="match status" value="1"/>
</dbReference>
<evidence type="ECO:0000256" key="1">
    <source>
        <dbReference type="ARBA" id="ARBA00004711"/>
    </source>
</evidence>
<feature type="domain" description="YrdC-like" evidence="11">
    <location>
        <begin position="200"/>
        <end position="384"/>
    </location>
</feature>
<comment type="pathway">
    <text evidence="1">Protein modification; [NiFe] hydrogenase maturation.</text>
</comment>
<evidence type="ECO:0000256" key="7">
    <source>
        <dbReference type="ARBA" id="ARBA00048220"/>
    </source>
</evidence>
<evidence type="ECO:0000259" key="10">
    <source>
        <dbReference type="PROSITE" id="PS51160"/>
    </source>
</evidence>
<dbReference type="Gene3D" id="3.90.870.50">
    <property type="match status" value="1"/>
</dbReference>
<dbReference type="PROSITE" id="PS51163">
    <property type="entry name" value="YRDC"/>
    <property type="match status" value="1"/>
</dbReference>
<dbReference type="NCBIfam" id="TIGR00143">
    <property type="entry name" value="hypF"/>
    <property type="match status" value="1"/>
</dbReference>
<reference evidence="12" key="1">
    <citation type="submission" date="2020-10" db="EMBL/GenBank/DDBJ databases">
        <authorList>
            <person name="Gilroy R."/>
        </authorList>
    </citation>
    <scope>NUCLEOTIDE SEQUENCE</scope>
    <source>
        <strain evidence="12">21143</strain>
    </source>
</reference>
<dbReference type="PROSITE" id="PS00150">
    <property type="entry name" value="ACYLPHOSPHATASE_1"/>
    <property type="match status" value="1"/>
</dbReference>
<dbReference type="InterPro" id="IPR036046">
    <property type="entry name" value="Acylphosphatase-like_dom_sf"/>
</dbReference>
<dbReference type="SUPFAM" id="SSF54975">
    <property type="entry name" value="Acylphosphatase/BLUF domain-like"/>
    <property type="match status" value="1"/>
</dbReference>
<comment type="caution">
    <text evidence="12">The sequence shown here is derived from an EMBL/GenBank/DDBJ whole genome shotgun (WGS) entry which is preliminary data.</text>
</comment>
<dbReference type="Gene3D" id="3.30.110.120">
    <property type="match status" value="1"/>
</dbReference>
<dbReference type="InterPro" id="IPR041440">
    <property type="entry name" value="HypF_C"/>
</dbReference>
<evidence type="ECO:0000313" key="12">
    <source>
        <dbReference type="EMBL" id="HIT39886.1"/>
    </source>
</evidence>
<dbReference type="GO" id="GO:0003725">
    <property type="term" value="F:double-stranded RNA binding"/>
    <property type="evidence" value="ECO:0007669"/>
    <property type="project" value="InterPro"/>
</dbReference>
<protein>
    <recommendedName>
        <fullName evidence="8">Carbamoyltransferase</fullName>
        <ecNumber evidence="8">6.2.-.-</ecNumber>
    </recommendedName>
</protein>
<dbReference type="Pfam" id="PF01300">
    <property type="entry name" value="Sua5_yciO_yrdC"/>
    <property type="match status" value="1"/>
</dbReference>
<dbReference type="Pfam" id="PF17788">
    <property type="entry name" value="HypF_C"/>
    <property type="match status" value="1"/>
</dbReference>
<keyword evidence="5" id="KW-0863">Zinc-finger</keyword>
<evidence type="ECO:0000259" key="11">
    <source>
        <dbReference type="PROSITE" id="PS51163"/>
    </source>
</evidence>
<keyword evidence="3" id="KW-0436">Ligase</keyword>
<dbReference type="InterPro" id="IPR017945">
    <property type="entry name" value="DHBP_synth_RibB-like_a/b_dom"/>
</dbReference>
<gene>
    <name evidence="12" type="primary">hypF</name>
    <name evidence="12" type="ORF">IAD06_07610</name>
</gene>
<dbReference type="Gene3D" id="3.30.420.40">
    <property type="match status" value="1"/>
</dbReference>
<feature type="active site" evidence="9">
    <location>
        <position position="17"/>
    </location>
</feature>
<comment type="catalytic activity">
    <reaction evidence="9">
        <text>an acyl phosphate + H2O = a carboxylate + phosphate + H(+)</text>
        <dbReference type="Rhea" id="RHEA:14965"/>
        <dbReference type="ChEBI" id="CHEBI:15377"/>
        <dbReference type="ChEBI" id="CHEBI:15378"/>
        <dbReference type="ChEBI" id="CHEBI:29067"/>
        <dbReference type="ChEBI" id="CHEBI:43474"/>
        <dbReference type="ChEBI" id="CHEBI:59918"/>
        <dbReference type="EC" id="3.6.1.7"/>
    </reaction>
</comment>
<comment type="similarity">
    <text evidence="2 8">Belongs to the carbamoyltransferase HypF family.</text>
</comment>
<dbReference type="PANTHER" id="PTHR42959:SF1">
    <property type="entry name" value="CARBAMOYLTRANSFERASE HYPF"/>
    <property type="match status" value="1"/>
</dbReference>
<evidence type="ECO:0000256" key="6">
    <source>
        <dbReference type="ARBA" id="ARBA00022833"/>
    </source>
</evidence>
<dbReference type="GO" id="GO:0003998">
    <property type="term" value="F:acylphosphatase activity"/>
    <property type="evidence" value="ECO:0007669"/>
    <property type="project" value="UniProtKB-EC"/>
</dbReference>
<dbReference type="EC" id="6.2.-.-" evidence="8"/>
<dbReference type="SUPFAM" id="SSF53067">
    <property type="entry name" value="Actin-like ATPase domain"/>
    <property type="match status" value="1"/>
</dbReference>
<dbReference type="InterPro" id="IPR051060">
    <property type="entry name" value="Carbamoyltrans_HypF-like"/>
</dbReference>
<dbReference type="InterPro" id="IPR043129">
    <property type="entry name" value="ATPase_NBD"/>
</dbReference>
<dbReference type="Pfam" id="PF22521">
    <property type="entry name" value="HypF_C_2"/>
    <property type="match status" value="1"/>
</dbReference>
<evidence type="ECO:0000256" key="2">
    <source>
        <dbReference type="ARBA" id="ARBA00008097"/>
    </source>
</evidence>
<dbReference type="InterPro" id="IPR011125">
    <property type="entry name" value="Znf_HypF"/>
</dbReference>
<dbReference type="PIRSF" id="PIRSF006256">
    <property type="entry name" value="CMPcnvr_hdrg_mat"/>
    <property type="match status" value="1"/>
</dbReference>
<dbReference type="EMBL" id="DVKT01000058">
    <property type="protein sequence ID" value="HIT39886.1"/>
    <property type="molecule type" value="Genomic_DNA"/>
</dbReference>
<feature type="active site" evidence="9">
    <location>
        <position position="35"/>
    </location>
</feature>
<comment type="catalytic activity">
    <reaction evidence="7">
        <text>C-terminal L-cysteinyl-[HypE protein] + carbamoyl phosphate + ATP + H2O = C-terminal S-carboxamide-L-cysteinyl-[HypE protein] + AMP + phosphate + diphosphate + H(+)</text>
        <dbReference type="Rhea" id="RHEA:55636"/>
        <dbReference type="Rhea" id="RHEA-COMP:14247"/>
        <dbReference type="Rhea" id="RHEA-COMP:14392"/>
        <dbReference type="ChEBI" id="CHEBI:15377"/>
        <dbReference type="ChEBI" id="CHEBI:15378"/>
        <dbReference type="ChEBI" id="CHEBI:30616"/>
        <dbReference type="ChEBI" id="CHEBI:33019"/>
        <dbReference type="ChEBI" id="CHEBI:43474"/>
        <dbReference type="ChEBI" id="CHEBI:58228"/>
        <dbReference type="ChEBI" id="CHEBI:76913"/>
        <dbReference type="ChEBI" id="CHEBI:139126"/>
        <dbReference type="ChEBI" id="CHEBI:456215"/>
    </reaction>
</comment>
<evidence type="ECO:0000256" key="3">
    <source>
        <dbReference type="ARBA" id="ARBA00022598"/>
    </source>
</evidence>
<dbReference type="InterPro" id="IPR001792">
    <property type="entry name" value="Acylphosphatase-like_dom"/>
</dbReference>
<dbReference type="InterPro" id="IPR004421">
    <property type="entry name" value="Carbamoyltransferase_HypF"/>
</dbReference>
<dbReference type="Pfam" id="PF07503">
    <property type="entry name" value="zf-HYPF"/>
    <property type="match status" value="2"/>
</dbReference>
<dbReference type="SUPFAM" id="SSF55821">
    <property type="entry name" value="YrdC/RibB"/>
    <property type="match status" value="1"/>
</dbReference>
<dbReference type="InterPro" id="IPR006070">
    <property type="entry name" value="Sua5-like_dom"/>
</dbReference>
<organism evidence="12 13">
    <name type="scientific">Candidatus Caccoplasma intestinavium</name>
    <dbReference type="NCBI Taxonomy" id="2840716"/>
    <lineage>
        <taxon>Bacteria</taxon>
        <taxon>Pseudomonadati</taxon>
        <taxon>Bacteroidota</taxon>
        <taxon>Bacteroidia</taxon>
        <taxon>Bacteroidales</taxon>
        <taxon>Bacteroidaceae</taxon>
        <taxon>Bacteroidaceae incertae sedis</taxon>
        <taxon>Candidatus Caccoplasma</taxon>
    </lineage>
</organism>
<evidence type="ECO:0000256" key="8">
    <source>
        <dbReference type="PIRNR" id="PIRNR006256"/>
    </source>
</evidence>
<accession>A0A9D1GFM9</accession>
<dbReference type="GO" id="GO:0051604">
    <property type="term" value="P:protein maturation"/>
    <property type="evidence" value="ECO:0007669"/>
    <property type="project" value="TreeGrafter"/>
</dbReference>
<evidence type="ECO:0000256" key="4">
    <source>
        <dbReference type="ARBA" id="ARBA00022723"/>
    </source>
</evidence>
<sequence length="754" mass="83404">MEYLIHVCGLVQGVGFRPYVCRLAGEMGLAGSVDNDTGGVSIRLMANPEQKNRFLQRLVSEQPRVARIDSVDVQEQEESASFAGPFFIAPSHDTGEGVTRVSPDIAVCDACLDDMIRQSRRSDYPFVNCTSCGPRFSIIKDLPYDRPATTMASFAMCPECAREYEDETDRRFHAQPIACNHCGPHYTLREKSGTVIDDYPTIRRQLATVLSGGGVVALKGIGGYNLICDPFSPMAVRRLRVLKERPHKPFAVMVPDMETARRFVFLSRREEVVLSSWRRPILLARQRRVLASAINEGYCTLGLMLPFQPIHYHIFSDSGLKALVFTSGNKKGFPLCADDDEAVVQLLEGTDILVAYNRNIYNRVDDSVVRVIAEAPRLLRRARGYVPDPLPADMPVEGVFAAGAERTNHFAIGKGSEIILSPYIGTLRDCAVADLYGDTLTRYTRLFRFEPRLVVCDKHPDYFSTRFAESYATEHGLPLVRVQHHHAHAVAVMAEYRLSRPVLAICLDGTGAGDDGRIWGGEFLWVDRCSYRRLLHFPYLSMPGGDAAAREPWRMAVAVVRAFSDGLYPSGFCKRVGDERVRLVERMILSPELSPQTSAVGRLFDAVSSLLGICDKNSYESEAAVLLEQVALGAEIKDKNYPVDENSPLNLTPLFISLLRDLQAGCKVADIAYAFHATLAEIVFMVAAGLLSKENLSVVVLSGGVFQNKILSELLLKRFSMQGITAYLPEQMPVHDGAIAVGQAVIASARGRLT</sequence>
<keyword evidence="9" id="KW-0378">Hydrolase</keyword>
<dbReference type="GO" id="GO:0016874">
    <property type="term" value="F:ligase activity"/>
    <property type="evidence" value="ECO:0007669"/>
    <property type="project" value="UniProtKB-UniRule"/>
</dbReference>
<reference evidence="12" key="2">
    <citation type="journal article" date="2021" name="PeerJ">
        <title>Extensive microbial diversity within the chicken gut microbiome revealed by metagenomics and culture.</title>
        <authorList>
            <person name="Gilroy R."/>
            <person name="Ravi A."/>
            <person name="Getino M."/>
            <person name="Pursley I."/>
            <person name="Horton D.L."/>
            <person name="Alikhan N.F."/>
            <person name="Baker D."/>
            <person name="Gharbi K."/>
            <person name="Hall N."/>
            <person name="Watson M."/>
            <person name="Adriaenssens E.M."/>
            <person name="Foster-Nyarko E."/>
            <person name="Jarju S."/>
            <person name="Secka A."/>
            <person name="Antonio M."/>
            <person name="Oren A."/>
            <person name="Chaudhuri R.R."/>
            <person name="La Ragione R."/>
            <person name="Hildebrand F."/>
            <person name="Pallen M.J."/>
        </authorList>
    </citation>
    <scope>NUCLEOTIDE SEQUENCE</scope>
    <source>
        <strain evidence="12">21143</strain>
    </source>
</reference>
<evidence type="ECO:0000256" key="9">
    <source>
        <dbReference type="PROSITE-ProRule" id="PRU00520"/>
    </source>
</evidence>
<dbReference type="GO" id="GO:0008270">
    <property type="term" value="F:zinc ion binding"/>
    <property type="evidence" value="ECO:0007669"/>
    <property type="project" value="UniProtKB-KW"/>
</dbReference>
<name>A0A9D1GFM9_9BACT</name>
<dbReference type="InterPro" id="IPR017968">
    <property type="entry name" value="Acylphosphatase_CS"/>
</dbReference>
<evidence type="ECO:0000256" key="5">
    <source>
        <dbReference type="ARBA" id="ARBA00022771"/>
    </source>
</evidence>
<dbReference type="AlphaFoldDB" id="A0A9D1GFM9"/>
<dbReference type="GO" id="GO:0016743">
    <property type="term" value="F:carboxyl- or carbamoyltransferase activity"/>
    <property type="evidence" value="ECO:0007669"/>
    <property type="project" value="UniProtKB-UniRule"/>
</dbReference>
<keyword evidence="6" id="KW-0862">Zinc</keyword>
<dbReference type="Gene3D" id="3.30.420.360">
    <property type="match status" value="1"/>
</dbReference>
<evidence type="ECO:0000313" key="13">
    <source>
        <dbReference type="Proteomes" id="UP000886722"/>
    </source>
</evidence>
<dbReference type="Proteomes" id="UP000886722">
    <property type="component" value="Unassembled WGS sequence"/>
</dbReference>
<keyword evidence="4" id="KW-0479">Metal-binding</keyword>
<dbReference type="PANTHER" id="PTHR42959">
    <property type="entry name" value="CARBAMOYLTRANSFERASE"/>
    <property type="match status" value="1"/>
</dbReference>
<dbReference type="Pfam" id="PF00708">
    <property type="entry name" value="Acylphosphatase"/>
    <property type="match status" value="1"/>
</dbReference>
<dbReference type="InterPro" id="IPR055128">
    <property type="entry name" value="HypF_C_2"/>
</dbReference>
<feature type="domain" description="Acylphosphatase-like" evidence="10">
    <location>
        <begin position="2"/>
        <end position="90"/>
    </location>
</feature>